<keyword evidence="9" id="KW-1185">Reference proteome</keyword>
<dbReference type="GO" id="GO:0005929">
    <property type="term" value="C:cilium"/>
    <property type="evidence" value="ECO:0007669"/>
    <property type="project" value="UniProtKB-SubCell"/>
</dbReference>
<proteinExistence type="predicted"/>
<feature type="domain" description="HYDIN/VesB/CFA65-like Ig-like" evidence="7">
    <location>
        <begin position="131"/>
        <end position="188"/>
    </location>
</feature>
<dbReference type="PANTHER" id="PTHR45912:SF3">
    <property type="entry name" value="CILIA- AND FLAGELLA-ASSOCIATED PROTEIN 47"/>
    <property type="match status" value="1"/>
</dbReference>
<evidence type="ECO:0000256" key="3">
    <source>
        <dbReference type="ARBA" id="ARBA00022490"/>
    </source>
</evidence>
<reference evidence="8" key="1">
    <citation type="submission" date="2021-02" db="EMBL/GenBank/DDBJ databases">
        <title>First Annotated Genome of the Yellow-green Alga Tribonema minus.</title>
        <authorList>
            <person name="Mahan K.M."/>
        </authorList>
    </citation>
    <scope>NUCLEOTIDE SEQUENCE</scope>
    <source>
        <strain evidence="8">UTEX B ZZ1240</strain>
    </source>
</reference>
<gene>
    <name evidence="8" type="ORF">JKP88DRAFT_287583</name>
</gene>
<evidence type="ECO:0000313" key="9">
    <source>
        <dbReference type="Proteomes" id="UP000664859"/>
    </source>
</evidence>
<dbReference type="EMBL" id="JAFCMP010000073">
    <property type="protein sequence ID" value="KAG5188263.1"/>
    <property type="molecule type" value="Genomic_DNA"/>
</dbReference>
<evidence type="ECO:0000256" key="1">
    <source>
        <dbReference type="ARBA" id="ARBA00004138"/>
    </source>
</evidence>
<dbReference type="InterPro" id="IPR013783">
    <property type="entry name" value="Ig-like_fold"/>
</dbReference>
<dbReference type="OrthoDB" id="10060824at2759"/>
<keyword evidence="4" id="KW-0969">Cilium</keyword>
<dbReference type="GO" id="GO:0005737">
    <property type="term" value="C:cytoplasm"/>
    <property type="evidence" value="ECO:0007669"/>
    <property type="project" value="UniProtKB-SubCell"/>
</dbReference>
<evidence type="ECO:0000259" key="7">
    <source>
        <dbReference type="Pfam" id="PF22544"/>
    </source>
</evidence>
<keyword evidence="5" id="KW-0966">Cell projection</keyword>
<evidence type="ECO:0000256" key="4">
    <source>
        <dbReference type="ARBA" id="ARBA00023069"/>
    </source>
</evidence>
<dbReference type="InterPro" id="IPR053879">
    <property type="entry name" value="HYDIN_VesB_CFA65-like_Ig"/>
</dbReference>
<dbReference type="GO" id="GO:0060271">
    <property type="term" value="P:cilium assembly"/>
    <property type="evidence" value="ECO:0007669"/>
    <property type="project" value="TreeGrafter"/>
</dbReference>
<feature type="compositionally biased region" description="Basic residues" evidence="6">
    <location>
        <begin position="619"/>
        <end position="628"/>
    </location>
</feature>
<comment type="caution">
    <text evidence="8">The sequence shown here is derived from an EMBL/GenBank/DDBJ whole genome shotgun (WGS) entry which is preliminary data.</text>
</comment>
<evidence type="ECO:0000256" key="2">
    <source>
        <dbReference type="ARBA" id="ARBA00004496"/>
    </source>
</evidence>
<dbReference type="Gene3D" id="2.60.40.10">
    <property type="entry name" value="Immunoglobulins"/>
    <property type="match status" value="3"/>
</dbReference>
<protein>
    <recommendedName>
        <fullName evidence="7">HYDIN/VesB/CFA65-like Ig-like domain-containing protein</fullName>
    </recommendedName>
</protein>
<evidence type="ECO:0000256" key="5">
    <source>
        <dbReference type="ARBA" id="ARBA00023273"/>
    </source>
</evidence>
<dbReference type="Proteomes" id="UP000664859">
    <property type="component" value="Unassembled WGS sequence"/>
</dbReference>
<name>A0A835Z881_9STRA</name>
<keyword evidence="3" id="KW-0963">Cytoplasm</keyword>
<organism evidence="8 9">
    <name type="scientific">Tribonema minus</name>
    <dbReference type="NCBI Taxonomy" id="303371"/>
    <lineage>
        <taxon>Eukaryota</taxon>
        <taxon>Sar</taxon>
        <taxon>Stramenopiles</taxon>
        <taxon>Ochrophyta</taxon>
        <taxon>PX clade</taxon>
        <taxon>Xanthophyceae</taxon>
        <taxon>Tribonematales</taxon>
        <taxon>Tribonemataceae</taxon>
        <taxon>Tribonema</taxon>
    </lineage>
</organism>
<dbReference type="PANTHER" id="PTHR45912">
    <property type="entry name" value="CILIA- AND FLAGELLA-ASSOCIATED PROTEIN 47"/>
    <property type="match status" value="1"/>
</dbReference>
<accession>A0A835Z881</accession>
<comment type="subcellular location">
    <subcellularLocation>
        <location evidence="1">Cell projection</location>
        <location evidence="1">Cilium</location>
    </subcellularLocation>
    <subcellularLocation>
        <location evidence="2">Cytoplasm</location>
    </subcellularLocation>
</comment>
<feature type="region of interest" description="Disordered" evidence="6">
    <location>
        <begin position="617"/>
        <end position="657"/>
    </location>
</feature>
<dbReference type="AlphaFoldDB" id="A0A835Z881"/>
<sequence>MPLEAAKLGASAASPTLAVPDLVAMSLAMTGLDEIMGTLEVKRVRIVPPASKLFSVKYEPGQGLAPGLDVKAQVTFQLPGTDGDAGEDDSGELAPLAKGDVVEYRDKLIIQATGGAAVEVPVVARVPVADVAFDDYINFGTVPERQRVDTKLTLTNTGSRAGKFRISCPAHIPLTFTPKEGVIRAGRSYRDGAQVSDAGSNTVVVAVEFDAKRWMGGHALRCAATLKVDGAVPRLVDVCAVIARQQLLLLSGEPDQQQQCSTLDGSGACASLSELDFGAVYYGGMREIVTILHNNGPTPTTYAATLHAEGGEGGTAGAQPPPPVFTIAPRQSTIPPHSQQAIRVRYRPLPPEQCRGFRAAAAAAAAASAATLLIENVELREDSVRVALRGRALAPALSASRRVLRFGACAAGERRDILVTLGNAAELPAACAVAAPPHFRASPARVVVGGGGGAVQLVVSFLPSQLGGFKGVVRVVAEGAATPPLEIRVMGTCDAIGQRKVLIGGTDKLPADFAPKFNFVKSQAADDVRLAATLAALHPWKRPDPLEETDLLATNSWDESSDGARVQRQRNLGATLAGPAATDARLTCSVQELARRTHHRHAYTAWLAAQRTQREARAAKRQAHHRAALAKCDPDDPEGGPDIGFERGLEGDAPVPDLPPELLTDSLFLVKRGGDGGDKEGGGAPKGHLHRAVKYKAQPSSQAEVRECANPIPPGQLATAVELSERVIEFGAVSSGAAVARALHVTNRLPHTVRFEFIGGSADGKARERLPQELSGTGPAVQIVPAGATALVDVALCVRATKEQAFRKQEHAFRKQEQPFRK</sequence>
<evidence type="ECO:0000256" key="6">
    <source>
        <dbReference type="SAM" id="MobiDB-lite"/>
    </source>
</evidence>
<evidence type="ECO:0000313" key="8">
    <source>
        <dbReference type="EMBL" id="KAG5188263.1"/>
    </source>
</evidence>
<dbReference type="Pfam" id="PF22544">
    <property type="entry name" value="HYDIN_VesB_CFA65-like_Ig"/>
    <property type="match status" value="1"/>
</dbReference>